<feature type="domain" description="DUF1279" evidence="2">
    <location>
        <begin position="43"/>
        <end position="163"/>
    </location>
</feature>
<feature type="transmembrane region" description="Helical" evidence="1">
    <location>
        <begin position="50"/>
        <end position="73"/>
    </location>
</feature>
<dbReference type="EMBL" id="LT598468">
    <property type="protein sequence ID" value="SCV04161.1"/>
    <property type="molecule type" value="Genomic_DNA"/>
</dbReference>
<evidence type="ECO:0000256" key="1">
    <source>
        <dbReference type="SAM" id="Phobius"/>
    </source>
</evidence>
<protein>
    <submittedName>
        <fullName evidence="3">LAMI_0H13894g1_1</fullName>
    </submittedName>
</protein>
<proteinExistence type="predicted"/>
<keyword evidence="1" id="KW-0472">Membrane</keyword>
<dbReference type="InterPro" id="IPR009688">
    <property type="entry name" value="FAM210A/B-like_dom"/>
</dbReference>
<evidence type="ECO:0000313" key="4">
    <source>
        <dbReference type="Proteomes" id="UP000191024"/>
    </source>
</evidence>
<dbReference type="InterPro" id="IPR045866">
    <property type="entry name" value="FAM210A/B-like"/>
</dbReference>
<reference evidence="4" key="1">
    <citation type="submission" date="2016-03" db="EMBL/GenBank/DDBJ databases">
        <authorList>
            <person name="Devillers H."/>
        </authorList>
    </citation>
    <scope>NUCLEOTIDE SEQUENCE [LARGE SCALE GENOMIC DNA]</scope>
</reference>
<dbReference type="PANTHER" id="PTHR21377:SF0">
    <property type="entry name" value="PROTEIN FAM210B, MITOCHONDRIAL"/>
    <property type="match status" value="1"/>
</dbReference>
<accession>A0A1G4KHX3</accession>
<organism evidence="3 4">
    <name type="scientific">Lachancea mirantina</name>
    <dbReference type="NCBI Taxonomy" id="1230905"/>
    <lineage>
        <taxon>Eukaryota</taxon>
        <taxon>Fungi</taxon>
        <taxon>Dikarya</taxon>
        <taxon>Ascomycota</taxon>
        <taxon>Saccharomycotina</taxon>
        <taxon>Saccharomycetes</taxon>
        <taxon>Saccharomycetales</taxon>
        <taxon>Saccharomycetaceae</taxon>
        <taxon>Lachancea</taxon>
    </lineage>
</organism>
<evidence type="ECO:0000313" key="3">
    <source>
        <dbReference type="EMBL" id="SCV04161.1"/>
    </source>
</evidence>
<keyword evidence="4" id="KW-1185">Reference proteome</keyword>
<keyword evidence="1" id="KW-0812">Transmembrane</keyword>
<keyword evidence="1" id="KW-1133">Transmembrane helix</keyword>
<sequence>MFSYIPKTLGKAKCHHSSILRHTNRWVSARGVANSAKPKRPSLKELMQTYGYSALGIYLGLSMIDLPICFFAVHSLGEEKIKIYMNRVKNVIGFGKEEQVLVEELMRKAEIEKQTEDSSHKDSKPSLWTTMKESTLLTEFLIAYGLHKSLIFIRLPITAAITPSTVKLLQKWGFNIAGLNKNLKTAGETAKVKYKSGDPSDFVKGSQIPRQHQTKGRKWFDGLM</sequence>
<dbReference type="GO" id="GO:0005739">
    <property type="term" value="C:mitochondrion"/>
    <property type="evidence" value="ECO:0007669"/>
    <property type="project" value="TreeGrafter"/>
</dbReference>
<evidence type="ECO:0000259" key="2">
    <source>
        <dbReference type="Pfam" id="PF06916"/>
    </source>
</evidence>
<dbReference type="AlphaFoldDB" id="A0A1G4KHX3"/>
<dbReference type="Pfam" id="PF06916">
    <property type="entry name" value="FAM210A-B_dom"/>
    <property type="match status" value="1"/>
</dbReference>
<dbReference type="Proteomes" id="UP000191024">
    <property type="component" value="Chromosome H"/>
</dbReference>
<gene>
    <name evidence="3" type="ORF">LAMI_0H13894G</name>
</gene>
<name>A0A1G4KHX3_9SACH</name>
<dbReference type="OrthoDB" id="426386at2759"/>
<dbReference type="PANTHER" id="PTHR21377">
    <property type="entry name" value="PROTEIN FAM210B, MITOCHONDRIAL"/>
    <property type="match status" value="1"/>
</dbReference>